<gene>
    <name evidence="2" type="ORF">MAPG_09516</name>
</gene>
<evidence type="ECO:0000256" key="1">
    <source>
        <dbReference type="SAM" id="Phobius"/>
    </source>
</evidence>
<proteinExistence type="predicted"/>
<dbReference type="EnsemblFungi" id="MAPG_09516T0">
    <property type="protein sequence ID" value="MAPG_09516T0"/>
    <property type="gene ID" value="MAPG_09516"/>
</dbReference>
<dbReference type="EMBL" id="GL876976">
    <property type="protein sequence ID" value="KLU90991.1"/>
    <property type="molecule type" value="Genomic_DNA"/>
</dbReference>
<reference evidence="2" key="3">
    <citation type="submission" date="2011-03" db="EMBL/GenBank/DDBJ databases">
        <title>Annotation of Magnaporthe poae ATCC 64411.</title>
        <authorList>
            <person name="Ma L.-J."/>
            <person name="Dead R."/>
            <person name="Young S.K."/>
            <person name="Zeng Q."/>
            <person name="Gargeya S."/>
            <person name="Fitzgerald M."/>
            <person name="Haas B."/>
            <person name="Abouelleil A."/>
            <person name="Alvarado L."/>
            <person name="Arachchi H.M."/>
            <person name="Berlin A."/>
            <person name="Brown A."/>
            <person name="Chapman S.B."/>
            <person name="Chen Z."/>
            <person name="Dunbar C."/>
            <person name="Freedman E."/>
            <person name="Gearin G."/>
            <person name="Gellesch M."/>
            <person name="Goldberg J."/>
            <person name="Griggs A."/>
            <person name="Gujja S."/>
            <person name="Heiman D."/>
            <person name="Howarth C."/>
            <person name="Larson L."/>
            <person name="Lui A."/>
            <person name="MacDonald P.J.P."/>
            <person name="Mehta T."/>
            <person name="Montmayeur A."/>
            <person name="Murphy C."/>
            <person name="Neiman D."/>
            <person name="Pearson M."/>
            <person name="Priest M."/>
            <person name="Roberts A."/>
            <person name="Saif S."/>
            <person name="Shea T."/>
            <person name="Shenoy N."/>
            <person name="Sisk P."/>
            <person name="Stolte C."/>
            <person name="Sykes S."/>
            <person name="Yandava C."/>
            <person name="Wortman J."/>
            <person name="Nusbaum C."/>
            <person name="Birren B."/>
        </authorList>
    </citation>
    <scope>NUCLEOTIDE SEQUENCE</scope>
    <source>
        <strain evidence="2">ATCC 64411</strain>
    </source>
</reference>
<dbReference type="OMA" id="VKMRRPW"/>
<keyword evidence="1" id="KW-1133">Transmembrane helix</keyword>
<feature type="transmembrane region" description="Helical" evidence="1">
    <location>
        <begin position="306"/>
        <end position="327"/>
    </location>
</feature>
<name>A0A0C4EA57_MAGP6</name>
<reference evidence="3" key="5">
    <citation type="submission" date="2015-06" db="UniProtKB">
        <authorList>
            <consortium name="EnsemblFungi"/>
        </authorList>
    </citation>
    <scope>IDENTIFICATION</scope>
    <source>
        <strain evidence="3">ATCC 64411</strain>
    </source>
</reference>
<sequence length="398" mass="42393">MNCLLSPNSTIITGAAAWQFAASFAEDIECTSTYLRPDPGGALIPWLYAIFLLLFHLPACIIRALRWESGQYLALSLALLSVVLCIQSYTSTHLAPANILVWMPLTLMLDVGAMLQMVVLIIEKYDGRPGGGIRTLGGAIKNFFTPRGEIPDDGIALAGPPGPVVQGGAVAHPGLQDPAAQVLTHAIVCLAASALFLTLVILQAYGLYAAAHGLGEANISHLTAKWCSPSFRDFAIAIRTGNCDTFYIADSSSNGIGCIELPAQQQLHWLTSTVAVLAVSLVIQAIDMVLIRFARGRTCRGADMQRPWFTMVAGVLTLVILITFGIFNAARLPAGSSDPLVLSNRPRYDDPDNLGGAEVWLSTVSLDPAAPRLARAHIQTASGSWASPPSDPREIPQA</sequence>
<keyword evidence="1" id="KW-0812">Transmembrane</keyword>
<dbReference type="OrthoDB" id="5351891at2759"/>
<feature type="transmembrane region" description="Helical" evidence="1">
    <location>
        <begin position="182"/>
        <end position="205"/>
    </location>
</feature>
<dbReference type="VEuPathDB" id="FungiDB:MAPG_09516"/>
<dbReference type="EMBL" id="ADBL01002432">
    <property type="status" value="NOT_ANNOTATED_CDS"/>
    <property type="molecule type" value="Genomic_DNA"/>
</dbReference>
<feature type="transmembrane region" description="Helical" evidence="1">
    <location>
        <begin position="43"/>
        <end position="65"/>
    </location>
</feature>
<organism evidence="3 4">
    <name type="scientific">Magnaporthiopsis poae (strain ATCC 64411 / 73-15)</name>
    <name type="common">Kentucky bluegrass fungus</name>
    <name type="synonym">Magnaporthe poae</name>
    <dbReference type="NCBI Taxonomy" id="644358"/>
    <lineage>
        <taxon>Eukaryota</taxon>
        <taxon>Fungi</taxon>
        <taxon>Dikarya</taxon>
        <taxon>Ascomycota</taxon>
        <taxon>Pezizomycotina</taxon>
        <taxon>Sordariomycetes</taxon>
        <taxon>Sordariomycetidae</taxon>
        <taxon>Magnaporthales</taxon>
        <taxon>Magnaporthaceae</taxon>
        <taxon>Magnaporthiopsis</taxon>
    </lineage>
</organism>
<feature type="transmembrane region" description="Helical" evidence="1">
    <location>
        <begin position="269"/>
        <end position="294"/>
    </location>
</feature>
<accession>A0A0C4EA57</accession>
<evidence type="ECO:0000313" key="2">
    <source>
        <dbReference type="EMBL" id="KLU90991.1"/>
    </source>
</evidence>
<reference evidence="2" key="2">
    <citation type="submission" date="2010-05" db="EMBL/GenBank/DDBJ databases">
        <title>The Genome Sequence of Magnaporthe poae strain ATCC 64411.</title>
        <authorList>
            <consortium name="The Broad Institute Genome Sequencing Platform"/>
            <consortium name="Broad Institute Genome Sequencing Center for Infectious Disease"/>
            <person name="Ma L.-J."/>
            <person name="Dead R."/>
            <person name="Young S."/>
            <person name="Zeng Q."/>
            <person name="Koehrsen M."/>
            <person name="Alvarado L."/>
            <person name="Berlin A."/>
            <person name="Chapman S.B."/>
            <person name="Chen Z."/>
            <person name="Freedman E."/>
            <person name="Gellesch M."/>
            <person name="Goldberg J."/>
            <person name="Griggs A."/>
            <person name="Gujja S."/>
            <person name="Heilman E.R."/>
            <person name="Heiman D."/>
            <person name="Hepburn T."/>
            <person name="Howarth C."/>
            <person name="Jen D."/>
            <person name="Larson L."/>
            <person name="Mehta T."/>
            <person name="Neiman D."/>
            <person name="Pearson M."/>
            <person name="Roberts A."/>
            <person name="Saif S."/>
            <person name="Shea T."/>
            <person name="Shenoy N."/>
            <person name="Sisk P."/>
            <person name="Stolte C."/>
            <person name="Sykes S."/>
            <person name="Walk T."/>
            <person name="White J."/>
            <person name="Yandava C."/>
            <person name="Haas B."/>
            <person name="Nusbaum C."/>
            <person name="Birren B."/>
        </authorList>
    </citation>
    <scope>NUCLEOTIDE SEQUENCE</scope>
    <source>
        <strain evidence="2">ATCC 64411</strain>
    </source>
</reference>
<feature type="transmembrane region" description="Helical" evidence="1">
    <location>
        <begin position="72"/>
        <end position="89"/>
    </location>
</feature>
<reference evidence="4" key="1">
    <citation type="submission" date="2010-05" db="EMBL/GenBank/DDBJ databases">
        <title>The genome sequence of Magnaporthe poae strain ATCC 64411.</title>
        <authorList>
            <person name="Ma L.-J."/>
            <person name="Dead R."/>
            <person name="Young S."/>
            <person name="Zeng Q."/>
            <person name="Koehrsen M."/>
            <person name="Alvarado L."/>
            <person name="Berlin A."/>
            <person name="Chapman S.B."/>
            <person name="Chen Z."/>
            <person name="Freedman E."/>
            <person name="Gellesch M."/>
            <person name="Goldberg J."/>
            <person name="Griggs A."/>
            <person name="Gujja S."/>
            <person name="Heilman E.R."/>
            <person name="Heiman D."/>
            <person name="Hepburn T."/>
            <person name="Howarth C."/>
            <person name="Jen D."/>
            <person name="Larson L."/>
            <person name="Mehta T."/>
            <person name="Neiman D."/>
            <person name="Pearson M."/>
            <person name="Roberts A."/>
            <person name="Saif S."/>
            <person name="Shea T."/>
            <person name="Shenoy N."/>
            <person name="Sisk P."/>
            <person name="Stolte C."/>
            <person name="Sykes S."/>
            <person name="Walk T."/>
            <person name="White J."/>
            <person name="Yandava C."/>
            <person name="Haas B."/>
            <person name="Nusbaum C."/>
            <person name="Birren B."/>
        </authorList>
    </citation>
    <scope>NUCLEOTIDE SEQUENCE [LARGE SCALE GENOMIC DNA]</scope>
    <source>
        <strain evidence="4">ATCC 64411 / 73-15</strain>
    </source>
</reference>
<keyword evidence="1" id="KW-0472">Membrane</keyword>
<keyword evidence="4" id="KW-1185">Reference proteome</keyword>
<dbReference type="eggNOG" id="ENOG502T8PC">
    <property type="taxonomic scope" value="Eukaryota"/>
</dbReference>
<protein>
    <submittedName>
        <fullName evidence="2 3">Uncharacterized protein</fullName>
    </submittedName>
</protein>
<feature type="transmembrane region" description="Helical" evidence="1">
    <location>
        <begin position="101"/>
        <end position="122"/>
    </location>
</feature>
<evidence type="ECO:0000313" key="4">
    <source>
        <dbReference type="Proteomes" id="UP000011715"/>
    </source>
</evidence>
<dbReference type="AlphaFoldDB" id="A0A0C4EA57"/>
<evidence type="ECO:0000313" key="3">
    <source>
        <dbReference type="EnsemblFungi" id="MAPG_09516T0"/>
    </source>
</evidence>
<dbReference type="Proteomes" id="UP000011715">
    <property type="component" value="Unassembled WGS sequence"/>
</dbReference>
<reference evidence="3" key="4">
    <citation type="journal article" date="2015" name="G3 (Bethesda)">
        <title>Genome sequences of three phytopathogenic species of the Magnaporthaceae family of fungi.</title>
        <authorList>
            <person name="Okagaki L.H."/>
            <person name="Nunes C.C."/>
            <person name="Sailsbery J."/>
            <person name="Clay B."/>
            <person name="Brown D."/>
            <person name="John T."/>
            <person name="Oh Y."/>
            <person name="Young N."/>
            <person name="Fitzgerald M."/>
            <person name="Haas B.J."/>
            <person name="Zeng Q."/>
            <person name="Young S."/>
            <person name="Adiconis X."/>
            <person name="Fan L."/>
            <person name="Levin J.Z."/>
            <person name="Mitchell T.K."/>
            <person name="Okubara P.A."/>
            <person name="Farman M.L."/>
            <person name="Kohn L.M."/>
            <person name="Birren B."/>
            <person name="Ma L.-J."/>
            <person name="Dean R.A."/>
        </authorList>
    </citation>
    <scope>NUCLEOTIDE SEQUENCE</scope>
    <source>
        <strain evidence="3">ATCC 64411 / 73-15</strain>
    </source>
</reference>